<keyword evidence="2" id="KW-1185">Reference proteome</keyword>
<dbReference type="Proteomes" id="UP001165960">
    <property type="component" value="Unassembled WGS sequence"/>
</dbReference>
<accession>A0ACC2SEC1</accession>
<name>A0ACC2SEC1_9FUNG</name>
<evidence type="ECO:0000313" key="2">
    <source>
        <dbReference type="Proteomes" id="UP001165960"/>
    </source>
</evidence>
<sequence>MIYFGPMGLDRDEKKEFMAKKLSLDIPDKKLSQTLTWISQQFPHLQHLYIYNKIPDDMLPLENTFLFLECFYSNVQQSDEFWSQLLLNAPKLESIYTDYIPDCFSLLKSERPTLQLFPFQAIYGSPRII</sequence>
<dbReference type="EMBL" id="QTSX02005137">
    <property type="protein sequence ID" value="KAJ9060759.1"/>
    <property type="molecule type" value="Genomic_DNA"/>
</dbReference>
<comment type="caution">
    <text evidence="1">The sequence shown here is derived from an EMBL/GenBank/DDBJ whole genome shotgun (WGS) entry which is preliminary data.</text>
</comment>
<evidence type="ECO:0000313" key="1">
    <source>
        <dbReference type="EMBL" id="KAJ9060759.1"/>
    </source>
</evidence>
<organism evidence="1 2">
    <name type="scientific">Entomophthora muscae</name>
    <dbReference type="NCBI Taxonomy" id="34485"/>
    <lineage>
        <taxon>Eukaryota</taxon>
        <taxon>Fungi</taxon>
        <taxon>Fungi incertae sedis</taxon>
        <taxon>Zoopagomycota</taxon>
        <taxon>Entomophthoromycotina</taxon>
        <taxon>Entomophthoromycetes</taxon>
        <taxon>Entomophthorales</taxon>
        <taxon>Entomophthoraceae</taxon>
        <taxon>Entomophthora</taxon>
    </lineage>
</organism>
<protein>
    <submittedName>
        <fullName evidence="1">Uncharacterized protein</fullName>
    </submittedName>
</protein>
<reference evidence="1" key="1">
    <citation type="submission" date="2022-04" db="EMBL/GenBank/DDBJ databases">
        <title>Genome of the entomopathogenic fungus Entomophthora muscae.</title>
        <authorList>
            <person name="Elya C."/>
            <person name="Lovett B.R."/>
            <person name="Lee E."/>
            <person name="Macias A.M."/>
            <person name="Hajek A.E."/>
            <person name="De Bivort B.L."/>
            <person name="Kasson M.T."/>
            <person name="De Fine Licht H.H."/>
            <person name="Stajich J.E."/>
        </authorList>
    </citation>
    <scope>NUCLEOTIDE SEQUENCE</scope>
    <source>
        <strain evidence="1">Berkeley</strain>
    </source>
</reference>
<gene>
    <name evidence="1" type="ORF">DSO57_1027401</name>
</gene>
<proteinExistence type="predicted"/>